<evidence type="ECO:0000256" key="3">
    <source>
        <dbReference type="ARBA" id="ARBA00022989"/>
    </source>
</evidence>
<feature type="domain" description="TLC" evidence="7">
    <location>
        <begin position="1"/>
        <end position="187"/>
    </location>
</feature>
<feature type="non-terminal residue" evidence="8">
    <location>
        <position position="187"/>
    </location>
</feature>
<feature type="transmembrane region" description="Helical" evidence="6">
    <location>
        <begin position="9"/>
        <end position="30"/>
    </location>
</feature>
<dbReference type="AlphaFoldDB" id="A0A0C3BFL5"/>
<keyword evidence="2 5" id="KW-0812">Transmembrane</keyword>
<keyword evidence="3 6" id="KW-1133">Transmembrane helix</keyword>
<dbReference type="InterPro" id="IPR006634">
    <property type="entry name" value="TLC-dom"/>
</dbReference>
<dbReference type="GO" id="GO:0016020">
    <property type="term" value="C:membrane"/>
    <property type="evidence" value="ECO:0007669"/>
    <property type="project" value="UniProtKB-SubCell"/>
</dbReference>
<evidence type="ECO:0000256" key="4">
    <source>
        <dbReference type="ARBA" id="ARBA00023136"/>
    </source>
</evidence>
<evidence type="ECO:0000256" key="1">
    <source>
        <dbReference type="ARBA" id="ARBA00004141"/>
    </source>
</evidence>
<organism evidence="8 9">
    <name type="scientific">Serendipita vermifera MAFF 305830</name>
    <dbReference type="NCBI Taxonomy" id="933852"/>
    <lineage>
        <taxon>Eukaryota</taxon>
        <taxon>Fungi</taxon>
        <taxon>Dikarya</taxon>
        <taxon>Basidiomycota</taxon>
        <taxon>Agaricomycotina</taxon>
        <taxon>Agaricomycetes</taxon>
        <taxon>Sebacinales</taxon>
        <taxon>Serendipitaceae</taxon>
        <taxon>Serendipita</taxon>
    </lineage>
</organism>
<name>A0A0C3BFL5_SERVB</name>
<feature type="transmembrane region" description="Helical" evidence="6">
    <location>
        <begin position="169"/>
        <end position="186"/>
    </location>
</feature>
<dbReference type="Pfam" id="PF03798">
    <property type="entry name" value="TRAM_LAG1_CLN8"/>
    <property type="match status" value="1"/>
</dbReference>
<evidence type="ECO:0000313" key="9">
    <source>
        <dbReference type="Proteomes" id="UP000054097"/>
    </source>
</evidence>
<dbReference type="GO" id="GO:0055088">
    <property type="term" value="P:lipid homeostasis"/>
    <property type="evidence" value="ECO:0007669"/>
    <property type="project" value="TreeGrafter"/>
</dbReference>
<dbReference type="GO" id="GO:0005783">
    <property type="term" value="C:endoplasmic reticulum"/>
    <property type="evidence" value="ECO:0007669"/>
    <property type="project" value="TreeGrafter"/>
</dbReference>
<accession>A0A0C3BFL5</accession>
<dbReference type="OrthoDB" id="10266980at2759"/>
<keyword evidence="4 5" id="KW-0472">Membrane</keyword>
<comment type="subcellular location">
    <subcellularLocation>
        <location evidence="1">Membrane</location>
        <topology evidence="1">Multi-pass membrane protein</topology>
    </subcellularLocation>
</comment>
<dbReference type="SMART" id="SM00724">
    <property type="entry name" value="TLC"/>
    <property type="match status" value="1"/>
</dbReference>
<feature type="transmembrane region" description="Helical" evidence="6">
    <location>
        <begin position="75"/>
        <end position="95"/>
    </location>
</feature>
<dbReference type="PANTHER" id="PTHR13439:SF0">
    <property type="entry name" value="TOPOISOMERASE I DAMAGE AFFECTED PROTEIN 4"/>
    <property type="match status" value="1"/>
</dbReference>
<dbReference type="InterPro" id="IPR050846">
    <property type="entry name" value="TLCD"/>
</dbReference>
<evidence type="ECO:0000313" key="8">
    <source>
        <dbReference type="EMBL" id="KIM30959.1"/>
    </source>
</evidence>
<dbReference type="EMBL" id="KN824283">
    <property type="protein sequence ID" value="KIM30959.1"/>
    <property type="molecule type" value="Genomic_DNA"/>
</dbReference>
<feature type="transmembrane region" description="Helical" evidence="6">
    <location>
        <begin position="129"/>
        <end position="149"/>
    </location>
</feature>
<protein>
    <recommendedName>
        <fullName evidence="7">TLC domain-containing protein</fullName>
    </recommendedName>
</protein>
<proteinExistence type="predicted"/>
<evidence type="ECO:0000256" key="5">
    <source>
        <dbReference type="PROSITE-ProRule" id="PRU00205"/>
    </source>
</evidence>
<evidence type="ECO:0000256" key="2">
    <source>
        <dbReference type="ARBA" id="ARBA00022692"/>
    </source>
</evidence>
<feature type="non-terminal residue" evidence="8">
    <location>
        <position position="1"/>
    </location>
</feature>
<dbReference type="PROSITE" id="PS50922">
    <property type="entry name" value="TLC"/>
    <property type="match status" value="1"/>
</dbReference>
<evidence type="ECO:0000256" key="6">
    <source>
        <dbReference type="SAM" id="Phobius"/>
    </source>
</evidence>
<dbReference type="Proteomes" id="UP000054097">
    <property type="component" value="Unassembled WGS sequence"/>
</dbReference>
<sequence length="187" mass="21609">KRKEPLNGWYTRAVSMLHAVIVIPLAFQCLQLPALSGSRERVFGWDERVGFLHSIACGFLWDILDAVLHFESIGFVLHGIACLTVFGLSYKPFLAYYGPRFLLWELSTPFLNLNWFFDRSPLKGTTIHFVNGLALLVSFFFARLVYGSYMSYNFYQSIIANRADIPPTLFWVYTFGNILLNGLNWFW</sequence>
<keyword evidence="9" id="KW-1185">Reference proteome</keyword>
<reference evidence="8 9" key="1">
    <citation type="submission" date="2014-04" db="EMBL/GenBank/DDBJ databases">
        <authorList>
            <consortium name="DOE Joint Genome Institute"/>
            <person name="Kuo A."/>
            <person name="Zuccaro A."/>
            <person name="Kohler A."/>
            <person name="Nagy L.G."/>
            <person name="Floudas D."/>
            <person name="Copeland A."/>
            <person name="Barry K.W."/>
            <person name="Cichocki N."/>
            <person name="Veneault-Fourrey C."/>
            <person name="LaButti K."/>
            <person name="Lindquist E.A."/>
            <person name="Lipzen A."/>
            <person name="Lundell T."/>
            <person name="Morin E."/>
            <person name="Murat C."/>
            <person name="Sun H."/>
            <person name="Tunlid A."/>
            <person name="Henrissat B."/>
            <person name="Grigoriev I.V."/>
            <person name="Hibbett D.S."/>
            <person name="Martin F."/>
            <person name="Nordberg H.P."/>
            <person name="Cantor M.N."/>
            <person name="Hua S.X."/>
        </authorList>
    </citation>
    <scope>NUCLEOTIDE SEQUENCE [LARGE SCALE GENOMIC DNA]</scope>
    <source>
        <strain evidence="8 9">MAFF 305830</strain>
    </source>
</reference>
<dbReference type="STRING" id="933852.A0A0C3BFL5"/>
<evidence type="ECO:0000259" key="7">
    <source>
        <dbReference type="PROSITE" id="PS50922"/>
    </source>
</evidence>
<reference evidence="9" key="2">
    <citation type="submission" date="2015-01" db="EMBL/GenBank/DDBJ databases">
        <title>Evolutionary Origins and Diversification of the Mycorrhizal Mutualists.</title>
        <authorList>
            <consortium name="DOE Joint Genome Institute"/>
            <consortium name="Mycorrhizal Genomics Consortium"/>
            <person name="Kohler A."/>
            <person name="Kuo A."/>
            <person name="Nagy L.G."/>
            <person name="Floudas D."/>
            <person name="Copeland A."/>
            <person name="Barry K.W."/>
            <person name="Cichocki N."/>
            <person name="Veneault-Fourrey C."/>
            <person name="LaButti K."/>
            <person name="Lindquist E.A."/>
            <person name="Lipzen A."/>
            <person name="Lundell T."/>
            <person name="Morin E."/>
            <person name="Murat C."/>
            <person name="Riley R."/>
            <person name="Ohm R."/>
            <person name="Sun H."/>
            <person name="Tunlid A."/>
            <person name="Henrissat B."/>
            <person name="Grigoriev I.V."/>
            <person name="Hibbett D.S."/>
            <person name="Martin F."/>
        </authorList>
    </citation>
    <scope>NUCLEOTIDE SEQUENCE [LARGE SCALE GENOMIC DNA]</scope>
    <source>
        <strain evidence="9">MAFF 305830</strain>
    </source>
</reference>
<dbReference type="HOGENOM" id="CLU_034597_0_0_1"/>
<dbReference type="PANTHER" id="PTHR13439">
    <property type="entry name" value="CT120 PROTEIN"/>
    <property type="match status" value="1"/>
</dbReference>
<gene>
    <name evidence="8" type="ORF">M408DRAFT_38508</name>
</gene>